<keyword evidence="2" id="KW-1185">Reference proteome</keyword>
<organism evidence="1 2">
    <name type="scientific">Sistotremastrum niveocremeum HHB9708</name>
    <dbReference type="NCBI Taxonomy" id="1314777"/>
    <lineage>
        <taxon>Eukaryota</taxon>
        <taxon>Fungi</taxon>
        <taxon>Dikarya</taxon>
        <taxon>Basidiomycota</taxon>
        <taxon>Agaricomycotina</taxon>
        <taxon>Agaricomycetes</taxon>
        <taxon>Sistotremastrales</taxon>
        <taxon>Sistotremastraceae</taxon>
        <taxon>Sertulicium</taxon>
        <taxon>Sertulicium niveocremeum</taxon>
    </lineage>
</organism>
<dbReference type="EMBL" id="KV419398">
    <property type="protein sequence ID" value="KZS96844.1"/>
    <property type="molecule type" value="Genomic_DNA"/>
</dbReference>
<name>A0A164YER0_9AGAM</name>
<protein>
    <submittedName>
        <fullName evidence="1">Uncharacterized protein</fullName>
    </submittedName>
</protein>
<accession>A0A164YER0</accession>
<sequence>MPSLRHSRPQAIEALYRTIARHPLDRSLALMHHVRSEERVFDFTLEEIDYVLARIRRNLSRFARQEPLPTIHQPARAVNHRWISDVTVLSHRHHLSLSYGLDEFSGKILWHDVHVNWDYDTCARSMLEYVGQTGMAPLEYHCIADPSIAINALAFHSLQQHFPADVQPLAHFQWIPPFQNPRHANVHSHLRHALLDVLHRDLAVASLRQSHPAFESLPAEVDAHDGTRYGDILLGYLSAYTQVQVAARVHEWNHQLPSQPPLPFPTAPPSIVFEGPHDFGTMNGGVDVDRTHIRTLLPRQHQTHPNQAMLLKRVQLRAHTWCDRHGVPWPI</sequence>
<evidence type="ECO:0000313" key="1">
    <source>
        <dbReference type="EMBL" id="KZS96844.1"/>
    </source>
</evidence>
<evidence type="ECO:0000313" key="2">
    <source>
        <dbReference type="Proteomes" id="UP000076722"/>
    </source>
</evidence>
<dbReference type="AlphaFoldDB" id="A0A164YER0"/>
<proteinExistence type="predicted"/>
<gene>
    <name evidence="1" type="ORF">SISNIDRAFT_482631</name>
</gene>
<dbReference type="Proteomes" id="UP000076722">
    <property type="component" value="Unassembled WGS sequence"/>
</dbReference>
<reference evidence="1 2" key="1">
    <citation type="journal article" date="2016" name="Mol. Biol. Evol.">
        <title>Comparative Genomics of Early-Diverging Mushroom-Forming Fungi Provides Insights into the Origins of Lignocellulose Decay Capabilities.</title>
        <authorList>
            <person name="Nagy L.G."/>
            <person name="Riley R."/>
            <person name="Tritt A."/>
            <person name="Adam C."/>
            <person name="Daum C."/>
            <person name="Floudas D."/>
            <person name="Sun H."/>
            <person name="Yadav J.S."/>
            <person name="Pangilinan J."/>
            <person name="Larsson K.H."/>
            <person name="Matsuura K."/>
            <person name="Barry K."/>
            <person name="Labutti K."/>
            <person name="Kuo R."/>
            <person name="Ohm R.A."/>
            <person name="Bhattacharya S.S."/>
            <person name="Shirouzu T."/>
            <person name="Yoshinaga Y."/>
            <person name="Martin F.M."/>
            <person name="Grigoriev I.V."/>
            <person name="Hibbett D.S."/>
        </authorList>
    </citation>
    <scope>NUCLEOTIDE SEQUENCE [LARGE SCALE GENOMIC DNA]</scope>
    <source>
        <strain evidence="1 2">HHB9708</strain>
    </source>
</reference>